<evidence type="ECO:0000313" key="2">
    <source>
        <dbReference type="EMBL" id="VEL38257.1"/>
    </source>
</evidence>
<accession>A0A448XJM8</accession>
<evidence type="ECO:0000256" key="1">
    <source>
        <dbReference type="SAM" id="MobiDB-lite"/>
    </source>
</evidence>
<dbReference type="Proteomes" id="UP000784294">
    <property type="component" value="Unassembled WGS sequence"/>
</dbReference>
<comment type="caution">
    <text evidence="2">The sequence shown here is derived from an EMBL/GenBank/DDBJ whole genome shotgun (WGS) entry which is preliminary data.</text>
</comment>
<sequence length="224" mass="23835">MTTIQVATQSDEKENHNASAVGFLLKACPTSPAGLRPCCPSLNFSDQNHASTNQSTECATPGGAESLSGWAVPQSSVKRSLITVGSTSASPASRVRADDSWILPSERPPPNAPILIGSVSEVLDLSYRHESMRDVLGSSLSTFPDSNPDPDLSSSLPPPLSGGRHMVTPVPSLSDWRLQTTGQPRKAKRISGLIFQLSSTLEPTVDPEHLEKDMVTLSTCRTSD</sequence>
<proteinExistence type="predicted"/>
<organism evidence="2 3">
    <name type="scientific">Protopolystoma xenopodis</name>
    <dbReference type="NCBI Taxonomy" id="117903"/>
    <lineage>
        <taxon>Eukaryota</taxon>
        <taxon>Metazoa</taxon>
        <taxon>Spiralia</taxon>
        <taxon>Lophotrochozoa</taxon>
        <taxon>Platyhelminthes</taxon>
        <taxon>Monogenea</taxon>
        <taxon>Polyopisthocotylea</taxon>
        <taxon>Polystomatidea</taxon>
        <taxon>Polystomatidae</taxon>
        <taxon>Protopolystoma</taxon>
    </lineage>
</organism>
<evidence type="ECO:0000313" key="3">
    <source>
        <dbReference type="Proteomes" id="UP000784294"/>
    </source>
</evidence>
<feature type="region of interest" description="Disordered" evidence="1">
    <location>
        <begin position="139"/>
        <end position="165"/>
    </location>
</feature>
<protein>
    <submittedName>
        <fullName evidence="2">Uncharacterized protein</fullName>
    </submittedName>
</protein>
<reference evidence="2" key="1">
    <citation type="submission" date="2018-11" db="EMBL/GenBank/DDBJ databases">
        <authorList>
            <consortium name="Pathogen Informatics"/>
        </authorList>
    </citation>
    <scope>NUCLEOTIDE SEQUENCE</scope>
</reference>
<gene>
    <name evidence="2" type="ORF">PXEA_LOCUS31697</name>
</gene>
<dbReference type="AlphaFoldDB" id="A0A448XJM8"/>
<feature type="compositionally biased region" description="Low complexity" evidence="1">
    <location>
        <begin position="144"/>
        <end position="155"/>
    </location>
</feature>
<keyword evidence="3" id="KW-1185">Reference proteome</keyword>
<dbReference type="EMBL" id="CAAALY010257377">
    <property type="protein sequence ID" value="VEL38257.1"/>
    <property type="molecule type" value="Genomic_DNA"/>
</dbReference>
<name>A0A448XJM8_9PLAT</name>